<evidence type="ECO:0000313" key="5">
    <source>
        <dbReference type="Proteomes" id="UP001595923"/>
    </source>
</evidence>
<dbReference type="RefSeq" id="WP_378572354.1">
    <property type="nucleotide sequence ID" value="NZ_JBHSFQ010000005.1"/>
</dbReference>
<dbReference type="SUPFAM" id="SSF53474">
    <property type="entry name" value="alpha/beta-Hydrolases"/>
    <property type="match status" value="1"/>
</dbReference>
<organism evidence="4 5">
    <name type="scientific">Nocardiopsis mangrovi</name>
    <dbReference type="NCBI Taxonomy" id="1179818"/>
    <lineage>
        <taxon>Bacteria</taxon>
        <taxon>Bacillati</taxon>
        <taxon>Actinomycetota</taxon>
        <taxon>Actinomycetes</taxon>
        <taxon>Streptosporangiales</taxon>
        <taxon>Nocardiopsidaceae</taxon>
        <taxon>Nocardiopsis</taxon>
    </lineage>
</organism>
<dbReference type="EMBL" id="JBHSFQ010000005">
    <property type="protein sequence ID" value="MFC4561737.1"/>
    <property type="molecule type" value="Genomic_DNA"/>
</dbReference>
<dbReference type="PANTHER" id="PTHR11487:SF0">
    <property type="entry name" value="S-ACYL FATTY ACID SYNTHASE THIOESTERASE, MEDIUM CHAIN"/>
    <property type="match status" value="1"/>
</dbReference>
<gene>
    <name evidence="4" type="ORF">ACFO4E_07695</name>
</gene>
<dbReference type="Pfam" id="PF00975">
    <property type="entry name" value="Thioesterase"/>
    <property type="match status" value="1"/>
</dbReference>
<evidence type="ECO:0000256" key="2">
    <source>
        <dbReference type="ARBA" id="ARBA00022801"/>
    </source>
</evidence>
<keyword evidence="2" id="KW-0378">Hydrolase</keyword>
<evidence type="ECO:0000313" key="4">
    <source>
        <dbReference type="EMBL" id="MFC4561737.1"/>
    </source>
</evidence>
<dbReference type="SMART" id="SM00824">
    <property type="entry name" value="PKS_TE"/>
    <property type="match status" value="1"/>
</dbReference>
<reference evidence="5" key="1">
    <citation type="journal article" date="2019" name="Int. J. Syst. Evol. Microbiol.">
        <title>The Global Catalogue of Microorganisms (GCM) 10K type strain sequencing project: providing services to taxonomists for standard genome sequencing and annotation.</title>
        <authorList>
            <consortium name="The Broad Institute Genomics Platform"/>
            <consortium name="The Broad Institute Genome Sequencing Center for Infectious Disease"/>
            <person name="Wu L."/>
            <person name="Ma J."/>
        </authorList>
    </citation>
    <scope>NUCLEOTIDE SEQUENCE [LARGE SCALE GENOMIC DNA]</scope>
    <source>
        <strain evidence="5">XZYJ18</strain>
    </source>
</reference>
<sequence length="259" mass="28601">MAADPNDSALWIRRFHPAPDSAIRLVCLPHAGGSAAVYFPMSRALKDDADVLSVQYPGRQDRRAEPGVRDMAEYADRVYDALLPWNDRPLALFGHSMGAVIAFEVARRLEERAGTVPARLFVSGRRAPSRTREGEDLHRRDDAGLIDEMRRLNGTDSTLLDDPELLPLILPALRSDYTAIETYVHRPGPPLAAPVTALVGDADPRATLEEVRAWRDHTSGAFDMEVFPGGHFYLTDHQDRVAGLVAGHLRALRTAGPRN</sequence>
<protein>
    <submittedName>
        <fullName evidence="4">Thioesterase II family protein</fullName>
    </submittedName>
</protein>
<name>A0ABV9DSP6_9ACTN</name>
<proteinExistence type="inferred from homology"/>
<dbReference type="PANTHER" id="PTHR11487">
    <property type="entry name" value="THIOESTERASE"/>
    <property type="match status" value="1"/>
</dbReference>
<dbReference type="InterPro" id="IPR001031">
    <property type="entry name" value="Thioesterase"/>
</dbReference>
<evidence type="ECO:0000256" key="1">
    <source>
        <dbReference type="ARBA" id="ARBA00007169"/>
    </source>
</evidence>
<comment type="similarity">
    <text evidence="1">Belongs to the thioesterase family.</text>
</comment>
<accession>A0ABV9DSP6</accession>
<dbReference type="InterPro" id="IPR012223">
    <property type="entry name" value="TEII"/>
</dbReference>
<dbReference type="Gene3D" id="3.40.50.1820">
    <property type="entry name" value="alpha/beta hydrolase"/>
    <property type="match status" value="1"/>
</dbReference>
<keyword evidence="5" id="KW-1185">Reference proteome</keyword>
<feature type="domain" description="Thioesterase TesA-like" evidence="3">
    <location>
        <begin position="26"/>
        <end position="249"/>
    </location>
</feature>
<comment type="caution">
    <text evidence="4">The sequence shown here is derived from an EMBL/GenBank/DDBJ whole genome shotgun (WGS) entry which is preliminary data.</text>
</comment>
<dbReference type="InterPro" id="IPR020802">
    <property type="entry name" value="TesA-like"/>
</dbReference>
<dbReference type="Proteomes" id="UP001595923">
    <property type="component" value="Unassembled WGS sequence"/>
</dbReference>
<dbReference type="InterPro" id="IPR029058">
    <property type="entry name" value="AB_hydrolase_fold"/>
</dbReference>
<evidence type="ECO:0000259" key="3">
    <source>
        <dbReference type="SMART" id="SM00824"/>
    </source>
</evidence>